<dbReference type="Proteomes" id="UP001165143">
    <property type="component" value="Unassembled WGS sequence"/>
</dbReference>
<dbReference type="AlphaFoldDB" id="A0A9W6PN79"/>
<evidence type="ECO:0000313" key="3">
    <source>
        <dbReference type="Proteomes" id="UP001165143"/>
    </source>
</evidence>
<dbReference type="InterPro" id="IPR029787">
    <property type="entry name" value="Nucleotide_cyclase"/>
</dbReference>
<dbReference type="EMBL" id="BSRX01000079">
    <property type="protein sequence ID" value="GLW59375.1"/>
    <property type="molecule type" value="Genomic_DNA"/>
</dbReference>
<evidence type="ECO:0000313" key="2">
    <source>
        <dbReference type="EMBL" id="GLW59375.1"/>
    </source>
</evidence>
<accession>A0A9W6PN79</accession>
<evidence type="ECO:0008006" key="4">
    <source>
        <dbReference type="Google" id="ProtNLM"/>
    </source>
</evidence>
<comment type="caution">
    <text evidence="2">The sequence shown here is derived from an EMBL/GenBank/DDBJ whole genome shotgun (WGS) entry which is preliminary data.</text>
</comment>
<evidence type="ECO:0000256" key="1">
    <source>
        <dbReference type="SAM" id="MobiDB-lite"/>
    </source>
</evidence>
<protein>
    <recommendedName>
        <fullName evidence="4">Guanylate cyclase domain-containing protein</fullName>
    </recommendedName>
</protein>
<organism evidence="2 3">
    <name type="scientific">Kitasatospora phosalacinea</name>
    <dbReference type="NCBI Taxonomy" id="2065"/>
    <lineage>
        <taxon>Bacteria</taxon>
        <taxon>Bacillati</taxon>
        <taxon>Actinomycetota</taxon>
        <taxon>Actinomycetes</taxon>
        <taxon>Kitasatosporales</taxon>
        <taxon>Streptomycetaceae</taxon>
        <taxon>Kitasatospora</taxon>
    </lineage>
</organism>
<feature type="compositionally biased region" description="Pro residues" evidence="1">
    <location>
        <begin position="201"/>
        <end position="214"/>
    </location>
</feature>
<dbReference type="SUPFAM" id="SSF55073">
    <property type="entry name" value="Nucleotide cyclase"/>
    <property type="match status" value="1"/>
</dbReference>
<sequence>MVIDMKGYSRLPEVQMAVVRSDLDSVLETAFVQSGLPAPRSLGDGYKDTGDGAILVLPPEHAARLVDPLLGNLSAALQRYEGVRMASAPPLRLRAAVHVGPLSVPDHRGAAINDACRLADSAVVRHAVDAAVDNGLFLAAVLSEPVYQRSVPAGRTRPELTERQFLAAEARVADKPDFGQSCRLFVPGLPAGALRRYLPEPADPASPAPAPPSAPEHAVPDRPSRAGATFTFHSELRDSVVADHIDTLRMR</sequence>
<reference evidence="2" key="1">
    <citation type="submission" date="2023-02" db="EMBL/GenBank/DDBJ databases">
        <title>Kitasatospora phosalacinea NBRC 14362.</title>
        <authorList>
            <person name="Ichikawa N."/>
            <person name="Sato H."/>
            <person name="Tonouchi N."/>
        </authorList>
    </citation>
    <scope>NUCLEOTIDE SEQUENCE</scope>
    <source>
        <strain evidence="2">NBRC 14362</strain>
    </source>
</reference>
<gene>
    <name evidence="2" type="ORF">Kpho01_73850</name>
</gene>
<dbReference type="Gene3D" id="3.30.70.1230">
    <property type="entry name" value="Nucleotide cyclase"/>
    <property type="match status" value="1"/>
</dbReference>
<feature type="region of interest" description="Disordered" evidence="1">
    <location>
        <begin position="197"/>
        <end position="226"/>
    </location>
</feature>
<name>A0A9W6PN79_9ACTN</name>
<proteinExistence type="predicted"/>